<evidence type="ECO:0000313" key="3">
    <source>
        <dbReference type="Proteomes" id="UP000444980"/>
    </source>
</evidence>
<feature type="transmembrane region" description="Helical" evidence="1">
    <location>
        <begin position="175"/>
        <end position="200"/>
    </location>
</feature>
<dbReference type="RefSeq" id="WP_161927419.1">
    <property type="nucleotide sequence ID" value="NZ_BJOU01000001.1"/>
</dbReference>
<keyword evidence="3" id="KW-1185">Reference proteome</keyword>
<feature type="transmembrane region" description="Helical" evidence="1">
    <location>
        <begin position="360"/>
        <end position="382"/>
    </location>
</feature>
<organism evidence="2 3">
    <name type="scientific">Gordonia crocea</name>
    <dbReference type="NCBI Taxonomy" id="589162"/>
    <lineage>
        <taxon>Bacteria</taxon>
        <taxon>Bacillati</taxon>
        <taxon>Actinomycetota</taxon>
        <taxon>Actinomycetes</taxon>
        <taxon>Mycobacteriales</taxon>
        <taxon>Gordoniaceae</taxon>
        <taxon>Gordonia</taxon>
    </lineage>
</organism>
<comment type="caution">
    <text evidence="2">The sequence shown here is derived from an EMBL/GenBank/DDBJ whole genome shotgun (WGS) entry which is preliminary data.</text>
</comment>
<keyword evidence="1" id="KW-0472">Membrane</keyword>
<reference evidence="3" key="1">
    <citation type="submission" date="2019-06" db="EMBL/GenBank/DDBJ databases">
        <title>Gordonia isolated from sludge of a wastewater treatment plant.</title>
        <authorList>
            <person name="Tamura T."/>
            <person name="Aoyama K."/>
            <person name="Kang Y."/>
            <person name="Saito S."/>
            <person name="Akiyama N."/>
            <person name="Yazawa K."/>
            <person name="Gonoi T."/>
            <person name="Mikami Y."/>
        </authorList>
    </citation>
    <scope>NUCLEOTIDE SEQUENCE [LARGE SCALE GENOMIC DNA]</scope>
    <source>
        <strain evidence="3">NBRC 107697</strain>
    </source>
</reference>
<sequence length="552" mass="56985">MTTHSATAAAVPLAGSGVRGLGPLLRLTLRRYRLRLACWMVPIIALVAVTAPSYATTYPDLASRGPLVESLRDNDATKVLYGHLPRPGTLGQLAQWEMGTYVIVLTSVMMLTLVVAMTRVDEDLGRSETVAAAGLGRWTPTAAVTAVVVAASALLGIGAGGVLALQAIGSTELTLAGATVFGLVVTLTGIGIGATTLVVSELFWDASSTRRAAWAVVATGFAARVGADLTPWHWLRAISWFGLKDAAAPYTTNDPAPLVGAALVAAALFAAAFALHARREFGAGLLAPPPHRPHRLASVSSWGLAWRLGRDSLILWCVPVVGIAALFGGMSHALITLAGSDSATGSMFDDLSSATDPERQYFSFSYVFIAVLPMVYGVQTILGSVADERDGLLDTELATGVRRTAPLMARLLLAAAGSTVLLAVGSAVQAVVTLAVADAEAARWALAYPLAQLPGVVAAVGLAAAAVGSLRRLPALVWAVVAWSGFVAVFADLVKLPDWLRSAALFGHGPHAVSGDVGGWMPWGAAAVLVAIAVGGAAFGLARMTRRDIVVG</sequence>
<dbReference type="AlphaFoldDB" id="A0A7I9UZ23"/>
<gene>
    <name evidence="2" type="ORF">nbrc107697_22420</name>
</gene>
<feature type="transmembrane region" description="Helical" evidence="1">
    <location>
        <begin position="313"/>
        <end position="340"/>
    </location>
</feature>
<feature type="transmembrane region" description="Helical" evidence="1">
    <location>
        <begin position="98"/>
        <end position="120"/>
    </location>
</feature>
<feature type="transmembrane region" description="Helical" evidence="1">
    <location>
        <begin position="255"/>
        <end position="275"/>
    </location>
</feature>
<dbReference type="OrthoDB" id="2014935at2"/>
<protein>
    <recommendedName>
        <fullName evidence="4">ABC transporter permease</fullName>
    </recommendedName>
</protein>
<feature type="transmembrane region" description="Helical" evidence="1">
    <location>
        <begin position="449"/>
        <end position="468"/>
    </location>
</feature>
<name>A0A7I9UZ23_9ACTN</name>
<dbReference type="Proteomes" id="UP000444980">
    <property type="component" value="Unassembled WGS sequence"/>
</dbReference>
<evidence type="ECO:0000256" key="1">
    <source>
        <dbReference type="SAM" id="Phobius"/>
    </source>
</evidence>
<evidence type="ECO:0008006" key="4">
    <source>
        <dbReference type="Google" id="ProtNLM"/>
    </source>
</evidence>
<feature type="transmembrane region" description="Helical" evidence="1">
    <location>
        <begin position="36"/>
        <end position="55"/>
    </location>
</feature>
<feature type="transmembrane region" description="Helical" evidence="1">
    <location>
        <begin position="520"/>
        <end position="542"/>
    </location>
</feature>
<dbReference type="EMBL" id="BJOU01000001">
    <property type="protein sequence ID" value="GED98203.1"/>
    <property type="molecule type" value="Genomic_DNA"/>
</dbReference>
<feature type="transmembrane region" description="Helical" evidence="1">
    <location>
        <begin position="411"/>
        <end position="437"/>
    </location>
</feature>
<feature type="transmembrane region" description="Helical" evidence="1">
    <location>
        <begin position="212"/>
        <end position="235"/>
    </location>
</feature>
<accession>A0A7I9UZ23</accession>
<proteinExistence type="predicted"/>
<evidence type="ECO:0000313" key="2">
    <source>
        <dbReference type="EMBL" id="GED98203.1"/>
    </source>
</evidence>
<keyword evidence="1" id="KW-0812">Transmembrane</keyword>
<keyword evidence="1" id="KW-1133">Transmembrane helix</keyword>
<feature type="transmembrane region" description="Helical" evidence="1">
    <location>
        <begin position="475"/>
        <end position="494"/>
    </location>
</feature>
<feature type="transmembrane region" description="Helical" evidence="1">
    <location>
        <begin position="141"/>
        <end position="169"/>
    </location>
</feature>